<dbReference type="EMBL" id="CAWUFR010001129">
    <property type="protein sequence ID" value="CAK6982893.1"/>
    <property type="molecule type" value="Genomic_DNA"/>
</dbReference>
<gene>
    <name evidence="2" type="ORF">FSCOSCO3_A001062</name>
</gene>
<feature type="compositionally biased region" description="Polar residues" evidence="1">
    <location>
        <begin position="59"/>
        <end position="72"/>
    </location>
</feature>
<feature type="non-terminal residue" evidence="2">
    <location>
        <position position="1"/>
    </location>
</feature>
<dbReference type="AlphaFoldDB" id="A0AAV1QHE2"/>
<accession>A0AAV1QHE2</accession>
<dbReference type="Proteomes" id="UP001314229">
    <property type="component" value="Unassembled WGS sequence"/>
</dbReference>
<protein>
    <submittedName>
        <fullName evidence="2">PiggyBac transposable element-derived protein 3</fullName>
    </submittedName>
</protein>
<comment type="caution">
    <text evidence="2">The sequence shown here is derived from an EMBL/GenBank/DDBJ whole genome shotgun (WGS) entry which is preliminary data.</text>
</comment>
<evidence type="ECO:0000256" key="1">
    <source>
        <dbReference type="SAM" id="MobiDB-lite"/>
    </source>
</evidence>
<feature type="region of interest" description="Disordered" evidence="1">
    <location>
        <begin position="59"/>
        <end position="78"/>
    </location>
</feature>
<evidence type="ECO:0000313" key="3">
    <source>
        <dbReference type="Proteomes" id="UP001314229"/>
    </source>
</evidence>
<feature type="non-terminal residue" evidence="2">
    <location>
        <position position="78"/>
    </location>
</feature>
<sequence>RESFSEAERILLRIVDGNSDIELSDEEDQDTVFEAEAPHTPFDLIRLTHHKLSHRDGITNDTNRYTLSQGDDNFTRKR</sequence>
<reference evidence="2 3" key="1">
    <citation type="submission" date="2024-01" db="EMBL/GenBank/DDBJ databases">
        <authorList>
            <person name="Alioto T."/>
            <person name="Alioto T."/>
            <person name="Gomez Garrido J."/>
        </authorList>
    </citation>
    <scope>NUCLEOTIDE SEQUENCE [LARGE SCALE GENOMIC DNA]</scope>
</reference>
<organism evidence="2 3">
    <name type="scientific">Scomber scombrus</name>
    <name type="common">Atlantic mackerel</name>
    <name type="synonym">Scomber vernalis</name>
    <dbReference type="NCBI Taxonomy" id="13677"/>
    <lineage>
        <taxon>Eukaryota</taxon>
        <taxon>Metazoa</taxon>
        <taxon>Chordata</taxon>
        <taxon>Craniata</taxon>
        <taxon>Vertebrata</taxon>
        <taxon>Euteleostomi</taxon>
        <taxon>Actinopterygii</taxon>
        <taxon>Neopterygii</taxon>
        <taxon>Teleostei</taxon>
        <taxon>Neoteleostei</taxon>
        <taxon>Acanthomorphata</taxon>
        <taxon>Pelagiaria</taxon>
        <taxon>Scombriformes</taxon>
        <taxon>Scombridae</taxon>
        <taxon>Scomber</taxon>
    </lineage>
</organism>
<evidence type="ECO:0000313" key="2">
    <source>
        <dbReference type="EMBL" id="CAK6982893.1"/>
    </source>
</evidence>
<keyword evidence="3" id="KW-1185">Reference proteome</keyword>
<proteinExistence type="predicted"/>
<name>A0AAV1QHE2_SCOSC</name>